<dbReference type="RefSeq" id="WP_379882690.1">
    <property type="nucleotide sequence ID" value="NZ_JBHPON010000002.1"/>
</dbReference>
<feature type="domain" description="NAD-dependent epimerase/dehydratase" evidence="1">
    <location>
        <begin position="380"/>
        <end position="603"/>
    </location>
</feature>
<dbReference type="SUPFAM" id="SSF51735">
    <property type="entry name" value="NAD(P)-binding Rossmann-fold domains"/>
    <property type="match status" value="2"/>
</dbReference>
<sequence>MSMNNKPIRTALLGAGYISSWHADALKRTPGVDLVAVCDLSRGAAEGIANAYGAPHVFTSLGDLLAANVADCVHVLTPPHLHADATAKILEAGLSAFVEKPFTLSSDDCRRLEALAQKNNVALGVNHNFLMLPSYDRLKADIETRLIGPIDSFEANWQFPLPPLRSGPYNLWMLRAPENILFEIGPHLFAFVADLFGELKNISVSMRNPVTLPGGVGHYQSWRIAGVAKGASVVLNLSLVEGEDNRSIRLRGLGAVASYNFAEDSYLRERASMQDIVAGPLARQLSVAGQAMGTGFSNAFRQLKSLNGLAPYGLSIQRAVDSFYASLKAGAPVDRRLSAGLAANATAMIEQALDVARPQFMPKAPPPARNVAPAKGETTLVIGGTGFIGRALCHALADKGYDVRVFSRGSGGGFDREDGRITVFTGSLKSDDDLRAAMEGVRSVFHLARATETSWEGYLENDVGVTKRIGEACLAAGVARLVYTGTIDSYDASQPDRPINEETPFDHDLTRRNLYARSKAACEAELKKLESERGLPLVIARPGIVIGEGGPLQHWGIAMWRGATACKLWGDGKNIMPFVLVDDVADGLVLALETDGAAGASFNLIGEPMLSSHDYFAAIEDAYGVAMRAKPTPLWTYYMVDMVKYWLKRYLVKKQGLTEPSFRDWKSRAQLSPYANETAKSVLGWTPEQDKQKFVERGVATANLFGVSKS</sequence>
<dbReference type="PANTHER" id="PTHR48079">
    <property type="entry name" value="PROTEIN YEEZ"/>
    <property type="match status" value="1"/>
</dbReference>
<reference evidence="3 4" key="1">
    <citation type="submission" date="2024-09" db="EMBL/GenBank/DDBJ databases">
        <authorList>
            <person name="Zhang Z.-H."/>
        </authorList>
    </citation>
    <scope>NUCLEOTIDE SEQUENCE [LARGE SCALE GENOMIC DNA]</scope>
    <source>
        <strain evidence="3 4">HHTR114</strain>
    </source>
</reference>
<dbReference type="InterPro" id="IPR036291">
    <property type="entry name" value="NAD(P)-bd_dom_sf"/>
</dbReference>
<proteinExistence type="predicted"/>
<evidence type="ECO:0000313" key="3">
    <source>
        <dbReference type="EMBL" id="MFC6036082.1"/>
    </source>
</evidence>
<dbReference type="PANTHER" id="PTHR48079:SF6">
    <property type="entry name" value="NAD(P)-BINDING DOMAIN-CONTAINING PROTEIN-RELATED"/>
    <property type="match status" value="1"/>
</dbReference>
<dbReference type="Proteomes" id="UP001596116">
    <property type="component" value="Unassembled WGS sequence"/>
</dbReference>
<gene>
    <name evidence="3" type="ORF">ACFMB1_11035</name>
</gene>
<keyword evidence="4" id="KW-1185">Reference proteome</keyword>
<name>A0ABW1L1C1_9PROT</name>
<organism evidence="3 4">
    <name type="scientific">Hyphococcus aureus</name>
    <dbReference type="NCBI Taxonomy" id="2666033"/>
    <lineage>
        <taxon>Bacteria</taxon>
        <taxon>Pseudomonadati</taxon>
        <taxon>Pseudomonadota</taxon>
        <taxon>Alphaproteobacteria</taxon>
        <taxon>Parvularculales</taxon>
        <taxon>Parvularculaceae</taxon>
        <taxon>Hyphococcus</taxon>
    </lineage>
</organism>
<comment type="caution">
    <text evidence="3">The sequence shown here is derived from an EMBL/GenBank/DDBJ whole genome shotgun (WGS) entry which is preliminary data.</text>
</comment>
<evidence type="ECO:0000259" key="1">
    <source>
        <dbReference type="Pfam" id="PF01370"/>
    </source>
</evidence>
<dbReference type="Pfam" id="PF01408">
    <property type="entry name" value="GFO_IDH_MocA"/>
    <property type="match status" value="1"/>
</dbReference>
<protein>
    <submittedName>
        <fullName evidence="3">NAD-dependent epimerase/dehydratase family protein</fullName>
    </submittedName>
</protein>
<dbReference type="EMBL" id="JBHPON010000002">
    <property type="protein sequence ID" value="MFC6036082.1"/>
    <property type="molecule type" value="Genomic_DNA"/>
</dbReference>
<dbReference type="InterPro" id="IPR001509">
    <property type="entry name" value="Epimerase_deHydtase"/>
</dbReference>
<dbReference type="Gene3D" id="3.40.50.720">
    <property type="entry name" value="NAD(P)-binding Rossmann-like Domain"/>
    <property type="match status" value="2"/>
</dbReference>
<feature type="domain" description="Gfo/Idh/MocA-like oxidoreductase N-terminal" evidence="2">
    <location>
        <begin position="8"/>
        <end position="127"/>
    </location>
</feature>
<dbReference type="Pfam" id="PF01370">
    <property type="entry name" value="Epimerase"/>
    <property type="match status" value="1"/>
</dbReference>
<accession>A0ABW1L1C1</accession>
<dbReference type="Gene3D" id="3.30.360.10">
    <property type="entry name" value="Dihydrodipicolinate Reductase, domain 2"/>
    <property type="match status" value="1"/>
</dbReference>
<evidence type="ECO:0000259" key="2">
    <source>
        <dbReference type="Pfam" id="PF01408"/>
    </source>
</evidence>
<evidence type="ECO:0000313" key="4">
    <source>
        <dbReference type="Proteomes" id="UP001596116"/>
    </source>
</evidence>
<dbReference type="InterPro" id="IPR000683">
    <property type="entry name" value="Gfo/Idh/MocA-like_OxRdtase_N"/>
</dbReference>
<dbReference type="InterPro" id="IPR051783">
    <property type="entry name" value="NAD(P)-dependent_oxidoreduct"/>
</dbReference>